<dbReference type="EMBL" id="UINC01044089">
    <property type="protein sequence ID" value="SVB49052.1"/>
    <property type="molecule type" value="Genomic_DNA"/>
</dbReference>
<dbReference type="AlphaFoldDB" id="A0A382EFE6"/>
<gene>
    <name evidence="1" type="ORF">METZ01_LOCUS201906</name>
</gene>
<organism evidence="1">
    <name type="scientific">marine metagenome</name>
    <dbReference type="NCBI Taxonomy" id="408172"/>
    <lineage>
        <taxon>unclassified sequences</taxon>
        <taxon>metagenomes</taxon>
        <taxon>ecological metagenomes</taxon>
    </lineage>
</organism>
<evidence type="ECO:0000313" key="1">
    <source>
        <dbReference type="EMBL" id="SVB49052.1"/>
    </source>
</evidence>
<feature type="non-terminal residue" evidence="1">
    <location>
        <position position="238"/>
    </location>
</feature>
<sequence>VDSTSNFENIKNFFKKENNLSIISFDYKSHKKLENGNIPHQISDDYITDLQCKTIQDYVYKFTYWYFEKDFSKFLEYREINLGRLFQDELLNFFVRFLKKFKEIEIIFASNQNKEFLAENELFDIIQFFTNSTLNLQKSTKKFHSFPHEEMRVNLKIAGYEKSLFLSRDRYLKLKKLSDFLINNMFNPKITDNTKTKILFAEYNTERYKELFLKSKKFNAEIFFYGKRRPAFWNGSTL</sequence>
<feature type="non-terminal residue" evidence="1">
    <location>
        <position position="1"/>
    </location>
</feature>
<protein>
    <submittedName>
        <fullName evidence="1">Uncharacterized protein</fullName>
    </submittedName>
</protein>
<name>A0A382EFE6_9ZZZZ</name>
<accession>A0A382EFE6</accession>
<proteinExistence type="predicted"/>
<reference evidence="1" key="1">
    <citation type="submission" date="2018-05" db="EMBL/GenBank/DDBJ databases">
        <authorList>
            <person name="Lanie J.A."/>
            <person name="Ng W.-L."/>
            <person name="Kazmierczak K.M."/>
            <person name="Andrzejewski T.M."/>
            <person name="Davidsen T.M."/>
            <person name="Wayne K.J."/>
            <person name="Tettelin H."/>
            <person name="Glass J.I."/>
            <person name="Rusch D."/>
            <person name="Podicherti R."/>
            <person name="Tsui H.-C.T."/>
            <person name="Winkler M.E."/>
        </authorList>
    </citation>
    <scope>NUCLEOTIDE SEQUENCE</scope>
</reference>